<dbReference type="OrthoDB" id="4418812at2759"/>
<dbReference type="AlphaFoldDB" id="A0A7I4YRA9"/>
<reference evidence="10" key="1">
    <citation type="submission" date="2020-12" db="UniProtKB">
        <authorList>
            <consortium name="WormBaseParasite"/>
        </authorList>
    </citation>
    <scope>IDENTIFICATION</scope>
    <source>
        <strain evidence="10">MHco3</strain>
    </source>
</reference>
<dbReference type="Pfam" id="PF00291">
    <property type="entry name" value="PALP"/>
    <property type="match status" value="1"/>
</dbReference>
<dbReference type="GO" id="GO:0009097">
    <property type="term" value="P:isoleucine biosynthetic process"/>
    <property type="evidence" value="ECO:0007669"/>
    <property type="project" value="TreeGrafter"/>
</dbReference>
<sequence length="451" mass="48272">MLPTRLRFLGLSRTITRSLRRLASTDKQEPDDPACDPSNPKELTYQQISIAHHKLKISVIRTDCRYSRHLSKMTGCEVYLKMEVNQDTGSFKERGGRYALMCLTEDEKKNGVFAASAGNHAQAIAIHGKRLGIKANVVMPRHAPLMKISKCKELGANVIIEGKDISVSKQLALKLAKESGGKYINGYDMIEVLAGAGTVAVEIFDQVGDVDAILAPVGGGGLLAGCCVAAKALSPNTKVIGLVPETVPSFIKALEAGKPVFTVSNPTLADGLAVPVVGYNSFHTVKNIVHKVIPVKETDIAVGILRLLETEKVVAEGAGAIGPAALLAGCLPELAGKKIVCIVSGGNIDSTMVGRCIEKGLAVDHRLVRFEVLISDRPGGVAEMSSIIAACGASIKDMAMERAFHRSDAFTVAVRVVAETRDREHAHELHDKLKKRYGPDSTLCTFHGQLN</sequence>
<comment type="cofactor">
    <cofactor evidence="1">
        <name>pyridoxal 5'-phosphate</name>
        <dbReference type="ChEBI" id="CHEBI:597326"/>
    </cofactor>
</comment>
<dbReference type="SUPFAM" id="SSF53686">
    <property type="entry name" value="Tryptophan synthase beta subunit-like PLP-dependent enzymes"/>
    <property type="match status" value="1"/>
</dbReference>
<organism evidence="9 10">
    <name type="scientific">Haemonchus contortus</name>
    <name type="common">Barber pole worm</name>
    <dbReference type="NCBI Taxonomy" id="6289"/>
    <lineage>
        <taxon>Eukaryota</taxon>
        <taxon>Metazoa</taxon>
        <taxon>Ecdysozoa</taxon>
        <taxon>Nematoda</taxon>
        <taxon>Chromadorea</taxon>
        <taxon>Rhabditida</taxon>
        <taxon>Rhabditina</taxon>
        <taxon>Rhabditomorpha</taxon>
        <taxon>Strongyloidea</taxon>
        <taxon>Trichostrongylidae</taxon>
        <taxon>Haemonchus</taxon>
    </lineage>
</organism>
<evidence type="ECO:0000256" key="3">
    <source>
        <dbReference type="ARBA" id="ARBA00022898"/>
    </source>
</evidence>
<evidence type="ECO:0000259" key="8">
    <source>
        <dbReference type="PROSITE" id="PS51671"/>
    </source>
</evidence>
<dbReference type="FunFam" id="3.40.50.1100:FF:000007">
    <property type="entry name" value="L-threonine dehydratase catabolic TdcB"/>
    <property type="match status" value="1"/>
</dbReference>
<comment type="similarity">
    <text evidence="2">Belongs to the serine/threonine dehydratase family.</text>
</comment>
<dbReference type="InterPro" id="IPR045865">
    <property type="entry name" value="ACT-like_dom_sf"/>
</dbReference>
<evidence type="ECO:0000256" key="5">
    <source>
        <dbReference type="ARBA" id="ARBA00041766"/>
    </source>
</evidence>
<dbReference type="InterPro" id="IPR044561">
    <property type="entry name" value="ACT_ThrD-II-like"/>
</dbReference>
<evidence type="ECO:0000256" key="2">
    <source>
        <dbReference type="ARBA" id="ARBA00010869"/>
    </source>
</evidence>
<dbReference type="InterPro" id="IPR001926">
    <property type="entry name" value="TrpB-like_PALP"/>
</dbReference>
<dbReference type="GO" id="GO:0006565">
    <property type="term" value="P:L-serine catabolic process"/>
    <property type="evidence" value="ECO:0007669"/>
    <property type="project" value="TreeGrafter"/>
</dbReference>
<dbReference type="OMA" id="MKINRCQ"/>
<dbReference type="InterPro" id="IPR002912">
    <property type="entry name" value="ACT_dom"/>
</dbReference>
<evidence type="ECO:0000313" key="9">
    <source>
        <dbReference type="Proteomes" id="UP000025227"/>
    </source>
</evidence>
<dbReference type="PROSITE" id="PS51671">
    <property type="entry name" value="ACT"/>
    <property type="match status" value="1"/>
</dbReference>
<dbReference type="GO" id="GO:0004794">
    <property type="term" value="F:threonine deaminase activity"/>
    <property type="evidence" value="ECO:0007669"/>
    <property type="project" value="TreeGrafter"/>
</dbReference>
<feature type="domain" description="ACT" evidence="8">
    <location>
        <begin position="369"/>
        <end position="449"/>
    </location>
</feature>
<protein>
    <recommendedName>
        <fullName evidence="5">L-serine deaminase</fullName>
    </recommendedName>
    <alternativeName>
        <fullName evidence="6">L-threonine dehydratase</fullName>
    </alternativeName>
</protein>
<name>A0A7I4YRA9_HAECO</name>
<proteinExistence type="inferred from homology"/>
<keyword evidence="9" id="KW-1185">Reference proteome</keyword>
<dbReference type="CDD" id="cd01562">
    <property type="entry name" value="Thr-dehyd"/>
    <property type="match status" value="1"/>
</dbReference>
<feature type="region of interest" description="Disordered" evidence="7">
    <location>
        <begin position="21"/>
        <end position="40"/>
    </location>
</feature>
<evidence type="ECO:0000256" key="4">
    <source>
        <dbReference type="ARBA" id="ARBA00023239"/>
    </source>
</evidence>
<dbReference type="PANTHER" id="PTHR48078:SF19">
    <property type="entry name" value="ACT DOMAIN-CONTAINING PROTEIN"/>
    <property type="match status" value="1"/>
</dbReference>
<evidence type="ECO:0000256" key="6">
    <source>
        <dbReference type="ARBA" id="ARBA00042605"/>
    </source>
</evidence>
<dbReference type="WBParaSite" id="HCON_00134180-00001">
    <property type="protein sequence ID" value="HCON_00134180-00001"/>
    <property type="gene ID" value="HCON_00134180"/>
</dbReference>
<dbReference type="SUPFAM" id="SSF55021">
    <property type="entry name" value="ACT-like"/>
    <property type="match status" value="1"/>
</dbReference>
<dbReference type="Proteomes" id="UP000025227">
    <property type="component" value="Unplaced"/>
</dbReference>
<dbReference type="Gene3D" id="3.40.50.1100">
    <property type="match status" value="2"/>
</dbReference>
<evidence type="ECO:0000313" key="10">
    <source>
        <dbReference type="WBParaSite" id="HCON_00134180-00001"/>
    </source>
</evidence>
<evidence type="ECO:0000256" key="7">
    <source>
        <dbReference type="SAM" id="MobiDB-lite"/>
    </source>
</evidence>
<keyword evidence="4" id="KW-0456">Lyase</keyword>
<accession>A0A7I4YRA9</accession>
<dbReference type="InterPro" id="IPR050147">
    <property type="entry name" value="Ser/Thr_Dehydratase"/>
</dbReference>
<dbReference type="GO" id="GO:0003941">
    <property type="term" value="F:L-serine ammonia-lyase activity"/>
    <property type="evidence" value="ECO:0007669"/>
    <property type="project" value="TreeGrafter"/>
</dbReference>
<dbReference type="Gene3D" id="3.30.70.260">
    <property type="match status" value="1"/>
</dbReference>
<dbReference type="CDD" id="cd04886">
    <property type="entry name" value="ACT_ThrD-II-like"/>
    <property type="match status" value="1"/>
</dbReference>
<evidence type="ECO:0000256" key="1">
    <source>
        <dbReference type="ARBA" id="ARBA00001933"/>
    </source>
</evidence>
<dbReference type="InterPro" id="IPR036052">
    <property type="entry name" value="TrpB-like_PALP_sf"/>
</dbReference>
<keyword evidence="3" id="KW-0663">Pyridoxal phosphate</keyword>
<dbReference type="GO" id="GO:0006567">
    <property type="term" value="P:L-threonine catabolic process"/>
    <property type="evidence" value="ECO:0007669"/>
    <property type="project" value="TreeGrafter"/>
</dbReference>
<dbReference type="PANTHER" id="PTHR48078">
    <property type="entry name" value="THREONINE DEHYDRATASE, MITOCHONDRIAL-RELATED"/>
    <property type="match status" value="1"/>
</dbReference>